<comment type="caution">
    <text evidence="3">The sequence shown here is derived from an EMBL/GenBank/DDBJ whole genome shotgun (WGS) entry which is preliminary data.</text>
</comment>
<dbReference type="Proteomes" id="UP000225605">
    <property type="component" value="Unassembled WGS sequence"/>
</dbReference>
<dbReference type="PANTHER" id="PTHR45527:SF1">
    <property type="entry name" value="FATTY ACID SYNTHASE"/>
    <property type="match status" value="1"/>
</dbReference>
<dbReference type="EMBL" id="NIBT01000034">
    <property type="protein sequence ID" value="PHM22209.1"/>
    <property type="molecule type" value="Genomic_DNA"/>
</dbReference>
<evidence type="ECO:0000259" key="2">
    <source>
        <dbReference type="Pfam" id="PF00668"/>
    </source>
</evidence>
<dbReference type="InterPro" id="IPR023213">
    <property type="entry name" value="CAT-like_dom_sf"/>
</dbReference>
<dbReference type="GO" id="GO:0043041">
    <property type="term" value="P:amino acid activation for nonribosomal peptide biosynthetic process"/>
    <property type="evidence" value="ECO:0007669"/>
    <property type="project" value="TreeGrafter"/>
</dbReference>
<dbReference type="GO" id="GO:0003824">
    <property type="term" value="F:catalytic activity"/>
    <property type="evidence" value="ECO:0007669"/>
    <property type="project" value="InterPro"/>
</dbReference>
<dbReference type="Pfam" id="PF00668">
    <property type="entry name" value="Condensation"/>
    <property type="match status" value="1"/>
</dbReference>
<evidence type="ECO:0000313" key="6">
    <source>
        <dbReference type="Proteomes" id="UP000283568"/>
    </source>
</evidence>
<gene>
    <name evidence="4" type="ORF">BDE27_0740</name>
    <name evidence="3" type="ORF">Xehl_03855</name>
</gene>
<protein>
    <submittedName>
        <fullName evidence="3">Amino acid adenylation domain protein</fullName>
    </submittedName>
    <submittedName>
        <fullName evidence="4">Condensation domain-containing protein</fullName>
    </submittedName>
</protein>
<dbReference type="SUPFAM" id="SSF47336">
    <property type="entry name" value="ACP-like"/>
    <property type="match status" value="1"/>
</dbReference>
<dbReference type="GO" id="GO:0031177">
    <property type="term" value="F:phosphopantetheine binding"/>
    <property type="evidence" value="ECO:0007669"/>
    <property type="project" value="TreeGrafter"/>
</dbReference>
<dbReference type="SUPFAM" id="SSF52777">
    <property type="entry name" value="CoA-dependent acyltransferases"/>
    <property type="match status" value="2"/>
</dbReference>
<evidence type="ECO:0000313" key="4">
    <source>
        <dbReference type="EMBL" id="RKE93047.1"/>
    </source>
</evidence>
<sequence length="526" mass="60314">MNASQPDFLRLLQEFFPEVEPEKLLQQNLLQLGADSIIAALLAARIWHFWDISLSVKCLLDLKCCADILALLPTEPRQSPREKESVKEGEIFHQTDAQQMIYLELFRQPDTTAYNIPLIAVIPQAIAPQRFQQALQQAAERFPALFCRFYDENGQLLFRYTGTQTVPLQRYDNLQQGSAIFVQPYQLNKDLLLRAAIVPWDGQQTLLMLDFCHIAADGLSVGFFLRQLRAALLSIPQTEETPSLFAWSCWMQQAEYRIERAEAEHFWHKRLSPAPKKPRWPLQQIPKSNGFGYAVQQVHLDSKLCSTIRSRARVEEVTPFTLFLLAWALLQSDVTECWQGRVGLVVSGRHAPAWQETFGMFVNTLLLPVDLEPQQSIADTLAALSQQTQQALANQHYPFIAQRELLQDDETESPLDALFAFQNIDYQNIDFLGGQFRTFYEAKRMAQFGMVIHVFDRQQQGYEIQWEHAPECFSSSLVTSLLRRYQAILQALVTHPTHLPIIQCINDEDTTTSALSNVTTVDFNFF</sequence>
<dbReference type="GO" id="GO:0044550">
    <property type="term" value="P:secondary metabolite biosynthetic process"/>
    <property type="evidence" value="ECO:0007669"/>
    <property type="project" value="TreeGrafter"/>
</dbReference>
<dbReference type="PANTHER" id="PTHR45527">
    <property type="entry name" value="NONRIBOSOMAL PEPTIDE SYNTHETASE"/>
    <property type="match status" value="1"/>
</dbReference>
<dbReference type="Gene3D" id="3.30.559.10">
    <property type="entry name" value="Chloramphenicol acetyltransferase-like domain"/>
    <property type="match status" value="1"/>
</dbReference>
<keyword evidence="6" id="KW-1185">Reference proteome</keyword>
<dbReference type="Gene3D" id="3.30.559.30">
    <property type="entry name" value="Nonribosomal peptide synthetase, condensation domain"/>
    <property type="match status" value="1"/>
</dbReference>
<dbReference type="EMBL" id="RAQI01000001">
    <property type="protein sequence ID" value="RKE93047.1"/>
    <property type="molecule type" value="Genomic_DNA"/>
</dbReference>
<dbReference type="AlphaFoldDB" id="A0A2D0IKB0"/>
<reference evidence="3 5" key="1">
    <citation type="journal article" date="2017" name="Nat. Microbiol.">
        <title>Natural product diversity associated with the nematode symbionts Photorhabdus and Xenorhabdus.</title>
        <authorList>
            <person name="Tobias N.J."/>
            <person name="Wolff H."/>
            <person name="Djahanschiri B."/>
            <person name="Grundmann F."/>
            <person name="Kronenwerth M."/>
            <person name="Shi Y.M."/>
            <person name="Simonyi S."/>
            <person name="Grun P."/>
            <person name="Shapiro-Ilan D."/>
            <person name="Pidot S.J."/>
            <person name="Stinear T.P."/>
            <person name="Ebersberger I."/>
            <person name="Bode H.B."/>
        </authorList>
    </citation>
    <scope>NUCLEOTIDE SEQUENCE [LARGE SCALE GENOMIC DNA]</scope>
    <source>
        <strain evidence="3 5">DSM 16337</strain>
    </source>
</reference>
<evidence type="ECO:0000313" key="3">
    <source>
        <dbReference type="EMBL" id="PHM22209.1"/>
    </source>
</evidence>
<dbReference type="PROSITE" id="PS00012">
    <property type="entry name" value="PHOSPHOPANTETHEINE"/>
    <property type="match status" value="1"/>
</dbReference>
<dbReference type="InterPro" id="IPR036736">
    <property type="entry name" value="ACP-like_sf"/>
</dbReference>
<organism evidence="3 5">
    <name type="scientific">Xenorhabdus ehlersii</name>
    <dbReference type="NCBI Taxonomy" id="290111"/>
    <lineage>
        <taxon>Bacteria</taxon>
        <taxon>Pseudomonadati</taxon>
        <taxon>Pseudomonadota</taxon>
        <taxon>Gammaproteobacteria</taxon>
        <taxon>Enterobacterales</taxon>
        <taxon>Morganellaceae</taxon>
        <taxon>Xenorhabdus</taxon>
    </lineage>
</organism>
<name>A0A2D0IKB0_9GAMM</name>
<evidence type="ECO:0000256" key="1">
    <source>
        <dbReference type="ARBA" id="ARBA00001957"/>
    </source>
</evidence>
<feature type="domain" description="Condensation" evidence="2">
    <location>
        <begin position="95"/>
        <end position="498"/>
    </location>
</feature>
<accession>A0A2D0IKB0</accession>
<dbReference type="InterPro" id="IPR006162">
    <property type="entry name" value="Ppantetheine_attach_site"/>
</dbReference>
<dbReference type="OrthoDB" id="2472181at2"/>
<comment type="cofactor">
    <cofactor evidence="1">
        <name>pantetheine 4'-phosphate</name>
        <dbReference type="ChEBI" id="CHEBI:47942"/>
    </cofactor>
</comment>
<dbReference type="Proteomes" id="UP000283568">
    <property type="component" value="Unassembled WGS sequence"/>
</dbReference>
<dbReference type="InterPro" id="IPR001242">
    <property type="entry name" value="Condensation_dom"/>
</dbReference>
<dbReference type="GO" id="GO:0005737">
    <property type="term" value="C:cytoplasm"/>
    <property type="evidence" value="ECO:0007669"/>
    <property type="project" value="TreeGrafter"/>
</dbReference>
<evidence type="ECO:0000313" key="5">
    <source>
        <dbReference type="Proteomes" id="UP000225605"/>
    </source>
</evidence>
<proteinExistence type="predicted"/>
<reference evidence="4 6" key="2">
    <citation type="submission" date="2018-09" db="EMBL/GenBank/DDBJ databases">
        <title>Genomic Encyclopedia of Archaeal and Bacterial Type Strains, Phase II (KMG-II): from individual species to whole genera.</title>
        <authorList>
            <person name="Goeker M."/>
        </authorList>
    </citation>
    <scope>NUCLEOTIDE SEQUENCE [LARGE SCALE GENOMIC DNA]</scope>
    <source>
        <strain evidence="4 6">DSM 16337</strain>
    </source>
</reference>